<dbReference type="InterPro" id="IPR006885">
    <property type="entry name" value="NADH_UbQ_FeS_4_mit-like"/>
</dbReference>
<evidence type="ECO:0000256" key="7">
    <source>
        <dbReference type="ARBA" id="ARBA00023128"/>
    </source>
</evidence>
<name>A0A7S3G0P5_9SPIT</name>
<evidence type="ECO:0000256" key="3">
    <source>
        <dbReference type="ARBA" id="ARBA00022660"/>
    </source>
</evidence>
<evidence type="ECO:0000256" key="8">
    <source>
        <dbReference type="ARBA" id="ARBA00023136"/>
    </source>
</evidence>
<sequence length="139" mass="15993">MRPHQGIQSSGAGFIHADPTTDSLKFQDRVVRIYMPQKKHVHTPPADKTIGKYWMIDYEPVSTFKSPLMQWSSATIDPFDSKGDSAHGRFPSVESAISYAKMMGWGYEVQYPRFKYLTKKNYQDNFAYKGEPKPEADYD</sequence>
<gene>
    <name evidence="10" type="ORF">SRAS04492_LOCUS8990</name>
</gene>
<keyword evidence="2 9" id="KW-0813">Transport</keyword>
<comment type="similarity">
    <text evidence="1 9">Belongs to the complex I NDUFS4 subunit family.</text>
</comment>
<accession>A0A7S3G0P5</accession>
<evidence type="ECO:0000256" key="6">
    <source>
        <dbReference type="ARBA" id="ARBA00022982"/>
    </source>
</evidence>
<keyword evidence="6 9" id="KW-0249">Electron transport</keyword>
<dbReference type="InterPro" id="IPR038532">
    <property type="entry name" value="NDUFS4-like_sf"/>
</dbReference>
<keyword evidence="4 9" id="KW-0999">Mitochondrion inner membrane</keyword>
<evidence type="ECO:0000313" key="10">
    <source>
        <dbReference type="EMBL" id="CAE0237181.1"/>
    </source>
</evidence>
<reference evidence="10" key="1">
    <citation type="submission" date="2021-01" db="EMBL/GenBank/DDBJ databases">
        <authorList>
            <person name="Corre E."/>
            <person name="Pelletier E."/>
            <person name="Niang G."/>
            <person name="Scheremetjew M."/>
            <person name="Finn R."/>
            <person name="Kale V."/>
            <person name="Holt S."/>
            <person name="Cochrane G."/>
            <person name="Meng A."/>
            <person name="Brown T."/>
            <person name="Cohen L."/>
        </authorList>
    </citation>
    <scope>NUCLEOTIDE SEQUENCE</scope>
    <source>
        <strain evidence="10">Ras09</strain>
    </source>
</reference>
<evidence type="ECO:0000256" key="4">
    <source>
        <dbReference type="ARBA" id="ARBA00022792"/>
    </source>
</evidence>
<keyword evidence="3 9" id="KW-0679">Respiratory chain</keyword>
<keyword evidence="5 9" id="KW-0809">Transit peptide</keyword>
<evidence type="ECO:0000256" key="9">
    <source>
        <dbReference type="RuleBase" id="RU367010"/>
    </source>
</evidence>
<protein>
    <recommendedName>
        <fullName evidence="9">NADH dehydrogenase [ubiquinone] iron-sulfur protein 4, mitochondrial</fullName>
    </recommendedName>
</protein>
<comment type="function">
    <text evidence="9">Accessory subunit of the mitochondrial membrane respiratory chain NADH dehydrogenase (Complex I), that is believed not to be involved in catalysis. Complex I functions in the transfer of electrons from NADH to the respiratory chain. The immediate electron acceptor for the enzyme is believed to be ubiquinone.</text>
</comment>
<dbReference type="Gene3D" id="3.30.160.190">
    <property type="entry name" value="atu1810 like domain"/>
    <property type="match status" value="1"/>
</dbReference>
<evidence type="ECO:0000256" key="2">
    <source>
        <dbReference type="ARBA" id="ARBA00022448"/>
    </source>
</evidence>
<comment type="subcellular location">
    <subcellularLocation>
        <location evidence="9">Mitochondrion inner membrane</location>
        <topology evidence="9">Peripheral membrane protein</topology>
        <orientation evidence="9">Matrix side</orientation>
    </subcellularLocation>
</comment>
<proteinExistence type="inferred from homology"/>
<dbReference type="AlphaFoldDB" id="A0A7S3G0P5"/>
<dbReference type="EMBL" id="HBIA01018049">
    <property type="protein sequence ID" value="CAE0237181.1"/>
    <property type="molecule type" value="Transcribed_RNA"/>
</dbReference>
<dbReference type="Pfam" id="PF04800">
    <property type="entry name" value="NDUS4"/>
    <property type="match status" value="1"/>
</dbReference>
<evidence type="ECO:0000256" key="5">
    <source>
        <dbReference type="ARBA" id="ARBA00022946"/>
    </source>
</evidence>
<evidence type="ECO:0000256" key="1">
    <source>
        <dbReference type="ARBA" id="ARBA00005882"/>
    </source>
</evidence>
<organism evidence="10">
    <name type="scientific">Strombidium rassoulzadegani</name>
    <dbReference type="NCBI Taxonomy" id="1082188"/>
    <lineage>
        <taxon>Eukaryota</taxon>
        <taxon>Sar</taxon>
        <taxon>Alveolata</taxon>
        <taxon>Ciliophora</taxon>
        <taxon>Intramacronucleata</taxon>
        <taxon>Spirotrichea</taxon>
        <taxon>Oligotrichia</taxon>
        <taxon>Strombidiidae</taxon>
        <taxon>Strombidium</taxon>
    </lineage>
</organism>
<keyword evidence="8 9" id="KW-0472">Membrane</keyword>
<dbReference type="GO" id="GO:0022900">
    <property type="term" value="P:electron transport chain"/>
    <property type="evidence" value="ECO:0007669"/>
    <property type="project" value="InterPro"/>
</dbReference>
<keyword evidence="7 9" id="KW-0496">Mitochondrion</keyword>
<dbReference type="GO" id="GO:0005743">
    <property type="term" value="C:mitochondrial inner membrane"/>
    <property type="evidence" value="ECO:0007669"/>
    <property type="project" value="UniProtKB-SubCell"/>
</dbReference>